<proteinExistence type="predicted"/>
<sequence length="477" mass="54564">MKLFRSIVRHSILGERKPLISLPITFQICFRNWLYGEVGDLWFVSLSIYTMDRVVALKETFSRSTAVPSSSSHISQSGHIKETVDVDVLPPPTPEWRETCITIKEKLYYSLLNGSFSDVKFVVGQHRKKEILAHKYILLLNSSIFQSLLEGTQMNKTVTITVSDVEPDAFMSFLKFIYTDDFEVHVRDATAVLYLAKKYDVSRLIILSADFIKSNISTKNVVSVLLSADALGEVSISAQARQFLRRNISYVIHEEDFLQLNAEELCQIFGSDELVVSELELFNATLHWASEECKRQKLEQTPQNYRHAMKDVLPLIRFPLMDRKEFTFHVATKNILTDSECLNVLMHADATAKERSTLPTLLFSNRPRKVPKESNIRHQEAFVSMPRTPVQTEYFEGYYYDPKIPEQNFATTSSKRGAPPPPKRTVSSSQQHHILPTSSNPVSQWDQQVTQQPFTYMATAPNLPQTYLTSGFLDYGR</sequence>
<dbReference type="SMART" id="SM00875">
    <property type="entry name" value="BACK"/>
    <property type="match status" value="1"/>
</dbReference>
<comment type="caution">
    <text evidence="3">The sequence shown here is derived from an EMBL/GenBank/DDBJ whole genome shotgun (WGS) entry which is preliminary data.</text>
</comment>
<dbReference type="PANTHER" id="PTHR45774">
    <property type="entry name" value="BTB/POZ DOMAIN-CONTAINING"/>
    <property type="match status" value="1"/>
</dbReference>
<gene>
    <name evidence="3" type="ORF">ODALV1_LOCUS9291</name>
</gene>
<name>A0ABP1QAU4_9HEXA</name>
<accession>A0ABP1QAU4</accession>
<evidence type="ECO:0000256" key="1">
    <source>
        <dbReference type="SAM" id="MobiDB-lite"/>
    </source>
</evidence>
<organism evidence="3 4">
    <name type="scientific">Orchesella dallaii</name>
    <dbReference type="NCBI Taxonomy" id="48710"/>
    <lineage>
        <taxon>Eukaryota</taxon>
        <taxon>Metazoa</taxon>
        <taxon>Ecdysozoa</taxon>
        <taxon>Arthropoda</taxon>
        <taxon>Hexapoda</taxon>
        <taxon>Collembola</taxon>
        <taxon>Entomobryomorpha</taxon>
        <taxon>Entomobryoidea</taxon>
        <taxon>Orchesellidae</taxon>
        <taxon>Orchesellinae</taxon>
        <taxon>Orchesella</taxon>
    </lineage>
</organism>
<evidence type="ECO:0000313" key="3">
    <source>
        <dbReference type="EMBL" id="CAL8096184.1"/>
    </source>
</evidence>
<dbReference type="SUPFAM" id="SSF54695">
    <property type="entry name" value="POZ domain"/>
    <property type="match status" value="1"/>
</dbReference>
<dbReference type="Proteomes" id="UP001642540">
    <property type="component" value="Unassembled WGS sequence"/>
</dbReference>
<feature type="domain" description="BTB" evidence="2">
    <location>
        <begin position="117"/>
        <end position="186"/>
    </location>
</feature>
<protein>
    <recommendedName>
        <fullName evidence="2">BTB domain-containing protein</fullName>
    </recommendedName>
</protein>
<reference evidence="3 4" key="1">
    <citation type="submission" date="2024-08" db="EMBL/GenBank/DDBJ databases">
        <authorList>
            <person name="Cucini C."/>
            <person name="Frati F."/>
        </authorList>
    </citation>
    <scope>NUCLEOTIDE SEQUENCE [LARGE SCALE GENOMIC DNA]</scope>
</reference>
<feature type="region of interest" description="Disordered" evidence="1">
    <location>
        <begin position="409"/>
        <end position="445"/>
    </location>
</feature>
<dbReference type="PROSITE" id="PS50097">
    <property type="entry name" value="BTB"/>
    <property type="match status" value="1"/>
</dbReference>
<dbReference type="SMART" id="SM00225">
    <property type="entry name" value="BTB"/>
    <property type="match status" value="1"/>
</dbReference>
<dbReference type="InterPro" id="IPR011333">
    <property type="entry name" value="SKP1/BTB/POZ_sf"/>
</dbReference>
<dbReference type="Gene3D" id="3.30.710.10">
    <property type="entry name" value="Potassium Channel Kv1.1, Chain A"/>
    <property type="match status" value="1"/>
</dbReference>
<evidence type="ECO:0000313" key="4">
    <source>
        <dbReference type="Proteomes" id="UP001642540"/>
    </source>
</evidence>
<dbReference type="EMBL" id="CAXLJM020000027">
    <property type="protein sequence ID" value="CAL8096184.1"/>
    <property type="molecule type" value="Genomic_DNA"/>
</dbReference>
<dbReference type="PANTHER" id="PTHR45774:SF3">
    <property type="entry name" value="BTB (POZ) DOMAIN-CONTAINING 2B-RELATED"/>
    <property type="match status" value="1"/>
</dbReference>
<dbReference type="Pfam" id="PF07707">
    <property type="entry name" value="BACK"/>
    <property type="match status" value="1"/>
</dbReference>
<keyword evidence="4" id="KW-1185">Reference proteome</keyword>
<dbReference type="Pfam" id="PF00651">
    <property type="entry name" value="BTB"/>
    <property type="match status" value="1"/>
</dbReference>
<feature type="compositionally biased region" description="Polar residues" evidence="1">
    <location>
        <begin position="425"/>
        <end position="445"/>
    </location>
</feature>
<evidence type="ECO:0000259" key="2">
    <source>
        <dbReference type="PROSITE" id="PS50097"/>
    </source>
</evidence>
<dbReference type="InterPro" id="IPR000210">
    <property type="entry name" value="BTB/POZ_dom"/>
</dbReference>
<dbReference type="InterPro" id="IPR011705">
    <property type="entry name" value="BACK"/>
</dbReference>
<dbReference type="Gene3D" id="1.25.40.420">
    <property type="match status" value="1"/>
</dbReference>